<dbReference type="Pfam" id="PF09676">
    <property type="entry name" value="TraV"/>
    <property type="match status" value="1"/>
</dbReference>
<evidence type="ECO:0008006" key="5">
    <source>
        <dbReference type="Google" id="ProtNLM"/>
    </source>
</evidence>
<feature type="chain" id="PRO_5006604939" description="Conjugal transfer protein TraV" evidence="2">
    <location>
        <begin position="23"/>
        <end position="139"/>
    </location>
</feature>
<evidence type="ECO:0000256" key="2">
    <source>
        <dbReference type="SAM" id="SignalP"/>
    </source>
</evidence>
<evidence type="ECO:0000313" key="4">
    <source>
        <dbReference type="Proteomes" id="UP000055136"/>
    </source>
</evidence>
<accession>A0A0S2TEV7</accession>
<reference evidence="3" key="1">
    <citation type="submission" date="2015-10" db="EMBL/GenBank/DDBJ databases">
        <title>Description of Candidatus Tenderia electrophaga gen. nov, sp. nov., an Uncultivated Electroautotroph from a Biocathode Enrichment.</title>
        <authorList>
            <person name="Eddie B.J."/>
            <person name="Malanoski A.P."/>
            <person name="Wang Z."/>
            <person name="Hall R.J."/>
            <person name="Oh S.D."/>
            <person name="Heiner C."/>
            <person name="Lin B."/>
            <person name="Strycharz-Glaven S.M."/>
        </authorList>
    </citation>
    <scope>NUCLEOTIDE SEQUENCE [LARGE SCALE GENOMIC DNA]</scope>
    <source>
        <strain evidence="3">NRL1</strain>
    </source>
</reference>
<name>A0A0S2TEV7_9GAMM</name>
<proteinExistence type="predicted"/>
<dbReference type="PROSITE" id="PS51257">
    <property type="entry name" value="PROKAR_LIPOPROTEIN"/>
    <property type="match status" value="1"/>
</dbReference>
<evidence type="ECO:0000313" key="3">
    <source>
        <dbReference type="EMBL" id="ALP53703.1"/>
    </source>
</evidence>
<dbReference type="KEGG" id="tee:Tel_11460"/>
<dbReference type="NCBIfam" id="TIGR02747">
    <property type="entry name" value="TraV"/>
    <property type="match status" value="1"/>
</dbReference>
<dbReference type="STRING" id="1748243.Tel_11460"/>
<evidence type="ECO:0000256" key="1">
    <source>
        <dbReference type="SAM" id="MobiDB-lite"/>
    </source>
</evidence>
<keyword evidence="4" id="KW-1185">Reference proteome</keyword>
<organism evidence="3 4">
    <name type="scientific">Candidatus Tenderia electrophaga</name>
    <dbReference type="NCBI Taxonomy" id="1748243"/>
    <lineage>
        <taxon>Bacteria</taxon>
        <taxon>Pseudomonadati</taxon>
        <taxon>Pseudomonadota</taxon>
        <taxon>Gammaproteobacteria</taxon>
        <taxon>Candidatus Tenderiales</taxon>
        <taxon>Candidatus Tenderiaceae</taxon>
        <taxon>Candidatus Tenderia</taxon>
    </lineage>
</organism>
<dbReference type="InterPro" id="IPR014118">
    <property type="entry name" value="T4SS_TraV"/>
</dbReference>
<dbReference type="AlphaFoldDB" id="A0A0S2TEV7"/>
<sequence>MIKLIALTFFTLPIVLSGCATAKYACGVPEGIGCKPLSEVHRMAQDGLLKSQAVPDNRDPVAHDQDEDDFNGADAPQPPSAHSRRSAGLATVSPGAPLLIPPRTMRVWVAPWPDEDGTLHDETYLYLRLDNGHWVMEKP</sequence>
<feature type="signal peptide" evidence="2">
    <location>
        <begin position="1"/>
        <end position="22"/>
    </location>
</feature>
<dbReference type="EMBL" id="CP013099">
    <property type="protein sequence ID" value="ALP53703.1"/>
    <property type="molecule type" value="Genomic_DNA"/>
</dbReference>
<dbReference type="Proteomes" id="UP000055136">
    <property type="component" value="Chromosome"/>
</dbReference>
<protein>
    <recommendedName>
        <fullName evidence="5">Conjugal transfer protein TraV</fullName>
    </recommendedName>
</protein>
<gene>
    <name evidence="3" type="ORF">Tel_11460</name>
</gene>
<keyword evidence="2" id="KW-0732">Signal</keyword>
<feature type="region of interest" description="Disordered" evidence="1">
    <location>
        <begin position="46"/>
        <end position="99"/>
    </location>
</feature>